<gene>
    <name evidence="2" type="ORF">NDU88_010146</name>
</gene>
<feature type="region of interest" description="Disordered" evidence="1">
    <location>
        <begin position="102"/>
        <end position="146"/>
    </location>
</feature>
<reference evidence="2" key="1">
    <citation type="journal article" date="2022" name="bioRxiv">
        <title>Sequencing and chromosome-scale assembly of the giantPleurodeles waltlgenome.</title>
        <authorList>
            <person name="Brown T."/>
            <person name="Elewa A."/>
            <person name="Iarovenko S."/>
            <person name="Subramanian E."/>
            <person name="Araus A.J."/>
            <person name="Petzold A."/>
            <person name="Susuki M."/>
            <person name="Suzuki K.-i.T."/>
            <person name="Hayashi T."/>
            <person name="Toyoda A."/>
            <person name="Oliveira C."/>
            <person name="Osipova E."/>
            <person name="Leigh N.D."/>
            <person name="Simon A."/>
            <person name="Yun M.H."/>
        </authorList>
    </citation>
    <scope>NUCLEOTIDE SEQUENCE</scope>
    <source>
        <strain evidence="2">20211129_DDA</strain>
        <tissue evidence="2">Liver</tissue>
    </source>
</reference>
<comment type="caution">
    <text evidence="2">The sequence shown here is derived from an EMBL/GenBank/DDBJ whole genome shotgun (WGS) entry which is preliminary data.</text>
</comment>
<proteinExistence type="predicted"/>
<accession>A0AAV7RYN9</accession>
<feature type="compositionally biased region" description="Basic and acidic residues" evidence="1">
    <location>
        <begin position="120"/>
        <end position="146"/>
    </location>
</feature>
<name>A0AAV7RYN9_PLEWA</name>
<sequence>MKLHQFLSTKNPGRQRGDPTDQDRYLYYFQNPSVIAAWGQRHSAYEQCCQILQAFYSPKLLNNQPKHCARAQDTTEVGPYLESPRGTPRSRFLGTMRQRADFIESHAGKAGRRWTAGLPRGEEREGKDSRVLRRRERTGEEEPKTP</sequence>
<keyword evidence="3" id="KW-1185">Reference proteome</keyword>
<feature type="region of interest" description="Disordered" evidence="1">
    <location>
        <begin position="1"/>
        <end position="22"/>
    </location>
</feature>
<dbReference type="EMBL" id="JANPWB010000009">
    <property type="protein sequence ID" value="KAJ1157434.1"/>
    <property type="molecule type" value="Genomic_DNA"/>
</dbReference>
<evidence type="ECO:0000313" key="3">
    <source>
        <dbReference type="Proteomes" id="UP001066276"/>
    </source>
</evidence>
<dbReference type="Proteomes" id="UP001066276">
    <property type="component" value="Chromosome 5"/>
</dbReference>
<protein>
    <submittedName>
        <fullName evidence="2">Uncharacterized protein</fullName>
    </submittedName>
</protein>
<feature type="compositionally biased region" description="Polar residues" evidence="1">
    <location>
        <begin position="1"/>
        <end position="12"/>
    </location>
</feature>
<organism evidence="2 3">
    <name type="scientific">Pleurodeles waltl</name>
    <name type="common">Iberian ribbed newt</name>
    <dbReference type="NCBI Taxonomy" id="8319"/>
    <lineage>
        <taxon>Eukaryota</taxon>
        <taxon>Metazoa</taxon>
        <taxon>Chordata</taxon>
        <taxon>Craniata</taxon>
        <taxon>Vertebrata</taxon>
        <taxon>Euteleostomi</taxon>
        <taxon>Amphibia</taxon>
        <taxon>Batrachia</taxon>
        <taxon>Caudata</taxon>
        <taxon>Salamandroidea</taxon>
        <taxon>Salamandridae</taxon>
        <taxon>Pleurodelinae</taxon>
        <taxon>Pleurodeles</taxon>
    </lineage>
</organism>
<dbReference type="AlphaFoldDB" id="A0AAV7RYN9"/>
<evidence type="ECO:0000313" key="2">
    <source>
        <dbReference type="EMBL" id="KAJ1157434.1"/>
    </source>
</evidence>
<evidence type="ECO:0000256" key="1">
    <source>
        <dbReference type="SAM" id="MobiDB-lite"/>
    </source>
</evidence>